<gene>
    <name evidence="2" type="ORF">DCHRY22_LOCUS14576</name>
</gene>
<reference evidence="2" key="1">
    <citation type="submission" date="2021-09" db="EMBL/GenBank/DDBJ databases">
        <authorList>
            <person name="Martin H S."/>
        </authorList>
    </citation>
    <scope>NUCLEOTIDE SEQUENCE</scope>
</reference>
<sequence>MLSRHVIGQQNGIFGAIIRGVDDGINIFRNSLDVGIRSFINHEPSENNDLTFKGDESEFNQNQDSFESEEPYSSTSRQRHEEDSMSEETHKQKDEYLIPKKDPINHTSLPVHTRKPQNVTKAIKHVAPTKEILLGNGYISNATLIEKDDFLSVDKINVSLTKNKDYSAANITTMLNDIINETSKPLIIVVNGTVIENTVPKVSVVNNSTINLNSTQTVLNDTVKNDNDKNVMKSITKTKFFFQVQPLRPMNDIKSENETIYYIDK</sequence>
<dbReference type="AlphaFoldDB" id="A0A8J2R355"/>
<dbReference type="Proteomes" id="UP000789524">
    <property type="component" value="Unassembled WGS sequence"/>
</dbReference>
<feature type="compositionally biased region" description="Polar residues" evidence="1">
    <location>
        <begin position="59"/>
        <end position="76"/>
    </location>
</feature>
<dbReference type="OrthoDB" id="6159439at2759"/>
<evidence type="ECO:0000313" key="3">
    <source>
        <dbReference type="Proteomes" id="UP000789524"/>
    </source>
</evidence>
<proteinExistence type="predicted"/>
<name>A0A8J2R355_9NEOP</name>
<accession>A0A8J2R355</accession>
<feature type="compositionally biased region" description="Basic and acidic residues" evidence="1">
    <location>
        <begin position="78"/>
        <end position="104"/>
    </location>
</feature>
<evidence type="ECO:0000256" key="1">
    <source>
        <dbReference type="SAM" id="MobiDB-lite"/>
    </source>
</evidence>
<keyword evidence="3" id="KW-1185">Reference proteome</keyword>
<comment type="caution">
    <text evidence="2">The sequence shown here is derived from an EMBL/GenBank/DDBJ whole genome shotgun (WGS) entry which is preliminary data.</text>
</comment>
<evidence type="ECO:0000313" key="2">
    <source>
        <dbReference type="EMBL" id="CAG9583117.1"/>
    </source>
</evidence>
<protein>
    <submittedName>
        <fullName evidence="2">(African queen) hypothetical protein</fullName>
    </submittedName>
</protein>
<dbReference type="EMBL" id="CAKASE010000081">
    <property type="protein sequence ID" value="CAG9583117.1"/>
    <property type="molecule type" value="Genomic_DNA"/>
</dbReference>
<organism evidence="2 3">
    <name type="scientific">Danaus chrysippus</name>
    <name type="common">African queen</name>
    <dbReference type="NCBI Taxonomy" id="151541"/>
    <lineage>
        <taxon>Eukaryota</taxon>
        <taxon>Metazoa</taxon>
        <taxon>Ecdysozoa</taxon>
        <taxon>Arthropoda</taxon>
        <taxon>Hexapoda</taxon>
        <taxon>Insecta</taxon>
        <taxon>Pterygota</taxon>
        <taxon>Neoptera</taxon>
        <taxon>Endopterygota</taxon>
        <taxon>Lepidoptera</taxon>
        <taxon>Glossata</taxon>
        <taxon>Ditrysia</taxon>
        <taxon>Papilionoidea</taxon>
        <taxon>Nymphalidae</taxon>
        <taxon>Danainae</taxon>
        <taxon>Danaini</taxon>
        <taxon>Danaina</taxon>
        <taxon>Danaus</taxon>
        <taxon>Anosia</taxon>
    </lineage>
</organism>
<feature type="region of interest" description="Disordered" evidence="1">
    <location>
        <begin position="44"/>
        <end position="111"/>
    </location>
</feature>